<feature type="compositionally biased region" description="Polar residues" evidence="1">
    <location>
        <begin position="167"/>
        <end position="184"/>
    </location>
</feature>
<feature type="compositionally biased region" description="Basic and acidic residues" evidence="1">
    <location>
        <begin position="26"/>
        <end position="42"/>
    </location>
</feature>
<dbReference type="InterPro" id="IPR021136">
    <property type="entry name" value="Flagellar_hook_control-like_C"/>
</dbReference>
<dbReference type="Proteomes" id="UP000509742">
    <property type="component" value="Chromosome"/>
</dbReference>
<evidence type="ECO:0000256" key="1">
    <source>
        <dbReference type="SAM" id="MobiDB-lite"/>
    </source>
</evidence>
<organism evidence="3 4">
    <name type="scientific">Helicobacter suis</name>
    <dbReference type="NCBI Taxonomy" id="104628"/>
    <lineage>
        <taxon>Bacteria</taxon>
        <taxon>Pseudomonadati</taxon>
        <taxon>Campylobacterota</taxon>
        <taxon>Epsilonproteobacteria</taxon>
        <taxon>Campylobacterales</taxon>
        <taxon>Helicobacteraceae</taxon>
        <taxon>Helicobacter</taxon>
    </lineage>
</organism>
<dbReference type="RefSeq" id="WP_176486148.1">
    <property type="nucleotide sequence ID" value="NZ_AP023036.1"/>
</dbReference>
<feature type="compositionally biased region" description="Low complexity" evidence="1">
    <location>
        <begin position="248"/>
        <end position="262"/>
    </location>
</feature>
<feature type="region of interest" description="Disordered" evidence="1">
    <location>
        <begin position="301"/>
        <end position="349"/>
    </location>
</feature>
<proteinExistence type="predicted"/>
<feature type="region of interest" description="Disordered" evidence="1">
    <location>
        <begin position="154"/>
        <end position="274"/>
    </location>
</feature>
<sequence length="509" mass="55061">MPSSVKGLNAPNLKSKPTQGASKKHTATEDKDAFKKLVETKKTNLKASPSTAKVPPDKTKNLNKEEKTSEKNTDKTRHPHISPNSPLAQLLDKKAPLKSTEPKETHPAGAKGKDKAPLNFAQQSKAFEKANALKKNSAKLSDIKQLDSAKQLKLGKIQHESKPGASTAKNQSTETQAQAKTSPNPEAKADKMSTADLLALKNNPTTAPKAPTPQATPKETPNPAEVSKTPTQTPKLAPTTPTTPTPTTPLANLLNKNLAPTPSSHIIKDSHTNDRDIKQAFEEAFEGPLRQKPAIIPLSFNPNHLPLQSPGKPPTPSKDTGEEVKTSSIETPNHSVHNTKVESQPSLQAPQIKETLKNFATILRQELLDFKPPITKLSIELNPDNLGKVEVVIQQVGKNIQVSVASSPPVSALLATHQSELRQNLAQMGFNDVDLRFNAQNDTGGSFQQNLGQNPGQHPQQQQNLGQNPNQPQQSQPQQNIEPSTQTPTLTMRDQNAPPSTSTQIPNYA</sequence>
<dbReference type="EMBL" id="AP023036">
    <property type="protein sequence ID" value="BCD45773.1"/>
    <property type="molecule type" value="Genomic_DNA"/>
</dbReference>
<feature type="compositionally biased region" description="Low complexity" evidence="1">
    <location>
        <begin position="204"/>
        <end position="221"/>
    </location>
</feature>
<evidence type="ECO:0000313" key="4">
    <source>
        <dbReference type="Proteomes" id="UP000509742"/>
    </source>
</evidence>
<dbReference type="Pfam" id="PF02120">
    <property type="entry name" value="Flg_hook"/>
    <property type="match status" value="1"/>
</dbReference>
<feature type="region of interest" description="Disordered" evidence="1">
    <location>
        <begin position="436"/>
        <end position="509"/>
    </location>
</feature>
<reference evidence="3 4" key="1">
    <citation type="submission" date="2020-04" db="EMBL/GenBank/DDBJ databases">
        <title>Genomic analysis of gastric non-Helicobacter pylori Helicobacters isolated in Japan.</title>
        <authorList>
            <person name="Suzuki M."/>
            <person name="Rimbara E."/>
        </authorList>
    </citation>
    <scope>NUCLEOTIDE SEQUENCE [LARGE SCALE GENOMIC DNA]</scope>
    <source>
        <strain evidence="3 4">NHP19-0020</strain>
    </source>
</reference>
<keyword evidence="4" id="KW-1185">Reference proteome</keyword>
<feature type="compositionally biased region" description="Basic and acidic residues" evidence="1">
    <location>
        <begin position="55"/>
        <end position="76"/>
    </location>
</feature>
<dbReference type="Gene3D" id="3.30.750.140">
    <property type="match status" value="1"/>
</dbReference>
<feature type="compositionally biased region" description="Polar residues" evidence="1">
    <location>
        <begin position="438"/>
        <end position="447"/>
    </location>
</feature>
<feature type="compositionally biased region" description="Low complexity" evidence="1">
    <location>
        <begin position="228"/>
        <end position="240"/>
    </location>
</feature>
<feature type="region of interest" description="Disordered" evidence="1">
    <location>
        <begin position="1"/>
        <end position="123"/>
    </location>
</feature>
<dbReference type="CDD" id="cd17470">
    <property type="entry name" value="T3SS_Flik_C"/>
    <property type="match status" value="1"/>
</dbReference>
<keyword evidence="3" id="KW-0966">Cell projection</keyword>
<evidence type="ECO:0000259" key="2">
    <source>
        <dbReference type="Pfam" id="PF02120"/>
    </source>
</evidence>
<feature type="compositionally biased region" description="Basic and acidic residues" evidence="1">
    <location>
        <begin position="91"/>
        <end position="116"/>
    </location>
</feature>
<feature type="compositionally biased region" description="Polar residues" evidence="1">
    <location>
        <begin position="481"/>
        <end position="509"/>
    </location>
</feature>
<dbReference type="InterPro" id="IPR038610">
    <property type="entry name" value="FliK-like_C_sf"/>
</dbReference>
<accession>A0ABM7KYY5</accession>
<feature type="domain" description="Flagellar hook-length control protein-like C-terminal" evidence="2">
    <location>
        <begin position="365"/>
        <end position="444"/>
    </location>
</feature>
<gene>
    <name evidence="3" type="ORF">NHP190020_08120</name>
</gene>
<feature type="compositionally biased region" description="Polar residues" evidence="1">
    <location>
        <begin position="326"/>
        <end position="349"/>
    </location>
</feature>
<keyword evidence="3" id="KW-0969">Cilium</keyword>
<keyword evidence="3" id="KW-0282">Flagellum</keyword>
<name>A0ABM7KYY5_9HELI</name>
<protein>
    <submittedName>
        <fullName evidence="3">Flagellar hook-length control protein</fullName>
    </submittedName>
</protein>
<evidence type="ECO:0000313" key="3">
    <source>
        <dbReference type="EMBL" id="BCD45773.1"/>
    </source>
</evidence>
<feature type="compositionally biased region" description="Low complexity" evidence="1">
    <location>
        <begin position="448"/>
        <end position="480"/>
    </location>
</feature>